<evidence type="ECO:0000313" key="2">
    <source>
        <dbReference type="EMBL" id="RAL19465.1"/>
    </source>
</evidence>
<dbReference type="Proteomes" id="UP000248689">
    <property type="component" value="Unassembled WGS sequence"/>
</dbReference>
<organism evidence="2 3">
    <name type="scientific">Glaesserella australis</name>
    <dbReference type="NCBI Taxonomy" id="2094024"/>
    <lineage>
        <taxon>Bacteria</taxon>
        <taxon>Pseudomonadati</taxon>
        <taxon>Pseudomonadota</taxon>
        <taxon>Gammaproteobacteria</taxon>
        <taxon>Pasteurellales</taxon>
        <taxon>Pasteurellaceae</taxon>
        <taxon>Glaesserella</taxon>
    </lineage>
</organism>
<feature type="domain" description="DUF2357" evidence="1">
    <location>
        <begin position="107"/>
        <end position="353"/>
    </location>
</feature>
<reference evidence="3" key="1">
    <citation type="submission" date="2018-02" db="EMBL/GenBank/DDBJ databases">
        <title>Glaesserella australis sp. nov., isolated from the lungs of pigs.</title>
        <authorList>
            <person name="Turni C."/>
            <person name="Christensen H."/>
        </authorList>
    </citation>
    <scope>NUCLEOTIDE SEQUENCE [LARGE SCALE GENOMIC DNA]</scope>
    <source>
        <strain evidence="3">HS4635</strain>
    </source>
</reference>
<name>A0A328C0L7_9PAST</name>
<proteinExistence type="predicted"/>
<sequence>MDNTVYIYPSEKCVATSHFKFSIYSTNLLSRQIRHAQTLKKRGESVPVYYVQINGEIQSLGLPIFFENSRYDFEWEFHCDVLSVKLNHKLSAVNHAFRFNKNKQLFTGSIDTANDIGWFHLPLSYELFDGSIHDFEFAFEVLPSKINLHQDLPRMYQDIDAEYPLWRFNLAEKTEQYASDSHQVGEYFPLLWIAQFQCLQEDFVAALKVIANSPHHRLQTVEKYQKAEKIKGKVPERVAIKIRDDFRNGLHHKRYAIKEKLLSADTPENRFVKMAVIRSDQILGKFNRTLRKENEKSDRLSDAFFERLSGWQKPLKQILHQPFMQQVGEFQGLMKESLVLQQRSGYSRLFQIWQELKHYLDLFDNQAEISQKSVAEIYEVWCFLALRRCLLALGFEEKVKKKANLNKNTDFSLIMQDGICGAFRFEKEGIHICLAHEPKFTKQNQTLRSFVTPQKPDIFLEITFPNQQRYIWLFDAKYRIKTEQEQGEQDDIEHIDYVPDDAINQMHRYRDALILLNEDELNPKSRPIFGAFALYPGFFAQEQMDNPYKYAIEQVGIGAFALLPVKNGDYWLKHFLQERLLNKSRLQSQLLLQHEARIADHGMQQRIYSNLVLMISLGENRSEQYLADFKQGKSKWYHTPVATFELKVADYLASEIQFLALAFNGKIERIYPVKNVQKLARSKITEKQSGSKSQSAEPYYLFELSKPFLLEIPILDVPCLDSQGRGFRHSIKLTTLDKLDDMTSFDEIESVLMK</sequence>
<dbReference type="InterPro" id="IPR018633">
    <property type="entry name" value="DUF2357"/>
</dbReference>
<accession>A0A328C0L7</accession>
<protein>
    <recommendedName>
        <fullName evidence="1">DUF2357 domain-containing protein</fullName>
    </recommendedName>
</protein>
<gene>
    <name evidence="2" type="ORF">C5N92_03215</name>
</gene>
<dbReference type="Pfam" id="PF09823">
    <property type="entry name" value="DUF2357"/>
    <property type="match status" value="1"/>
</dbReference>
<dbReference type="AlphaFoldDB" id="A0A328C0L7"/>
<evidence type="ECO:0000259" key="1">
    <source>
        <dbReference type="Pfam" id="PF09823"/>
    </source>
</evidence>
<dbReference type="Pfam" id="PF04411">
    <property type="entry name" value="PDDEXK_7"/>
    <property type="match status" value="1"/>
</dbReference>
<evidence type="ECO:0000313" key="3">
    <source>
        <dbReference type="Proteomes" id="UP000248689"/>
    </source>
</evidence>
<keyword evidence="3" id="KW-1185">Reference proteome</keyword>
<comment type="caution">
    <text evidence="2">The sequence shown here is derived from an EMBL/GenBank/DDBJ whole genome shotgun (WGS) entry which is preliminary data.</text>
</comment>
<dbReference type="RefSeq" id="WP_111749429.1">
    <property type="nucleotide sequence ID" value="NZ_PTPX01000006.1"/>
</dbReference>
<dbReference type="InterPro" id="IPR007505">
    <property type="entry name" value="PDDEXK_7"/>
</dbReference>
<dbReference type="EMBL" id="PTPX01000006">
    <property type="protein sequence ID" value="RAL19465.1"/>
    <property type="molecule type" value="Genomic_DNA"/>
</dbReference>
<dbReference type="OrthoDB" id="32195at2"/>